<feature type="compositionally biased region" description="Polar residues" evidence="4">
    <location>
        <begin position="57"/>
        <end position="66"/>
    </location>
</feature>
<keyword evidence="2 3" id="KW-0067">ATP-binding</keyword>
<dbReference type="InterPro" id="IPR050206">
    <property type="entry name" value="FtsK/SpoIIIE/SftA"/>
</dbReference>
<evidence type="ECO:0000256" key="3">
    <source>
        <dbReference type="PROSITE-ProRule" id="PRU00289"/>
    </source>
</evidence>
<evidence type="ECO:0000259" key="5">
    <source>
        <dbReference type="PROSITE" id="PS50901"/>
    </source>
</evidence>
<dbReference type="Proteomes" id="UP000011835">
    <property type="component" value="Chromosome"/>
</dbReference>
<organism evidence="6 7">
    <name type="scientific">Bifidobacterium thermophilum RBL67</name>
    <dbReference type="NCBI Taxonomy" id="1254439"/>
    <lineage>
        <taxon>Bacteria</taxon>
        <taxon>Bacillati</taxon>
        <taxon>Actinomycetota</taxon>
        <taxon>Actinomycetes</taxon>
        <taxon>Bifidobacteriales</taxon>
        <taxon>Bifidobacteriaceae</taxon>
        <taxon>Bifidobacterium</taxon>
    </lineage>
</organism>
<dbReference type="PATRIC" id="fig|1254439.12.peg.848"/>
<dbReference type="InterPro" id="IPR003593">
    <property type="entry name" value="AAA+_ATPase"/>
</dbReference>
<keyword evidence="1 3" id="KW-0547">Nucleotide-binding</keyword>
<evidence type="ECO:0000256" key="2">
    <source>
        <dbReference type="ARBA" id="ARBA00022840"/>
    </source>
</evidence>
<dbReference type="KEGG" id="btp:D805_0854"/>
<proteinExistence type="predicted"/>
<accession>M4RCA5</accession>
<dbReference type="Pfam" id="PF01580">
    <property type="entry name" value="FtsK_SpoIIIE"/>
    <property type="match status" value="1"/>
</dbReference>
<evidence type="ECO:0000256" key="1">
    <source>
        <dbReference type="ARBA" id="ARBA00022741"/>
    </source>
</evidence>
<keyword evidence="7" id="KW-1185">Reference proteome</keyword>
<feature type="region of interest" description="Disordered" evidence="4">
    <location>
        <begin position="55"/>
        <end position="82"/>
    </location>
</feature>
<dbReference type="EMBL" id="CP004346">
    <property type="protein sequence ID" value="AGH41121.1"/>
    <property type="molecule type" value="Genomic_DNA"/>
</dbReference>
<dbReference type="RefSeq" id="WP_015450380.1">
    <property type="nucleotide sequence ID" value="NC_020546.1"/>
</dbReference>
<sequence>MAIIMGLEGRWMFIPMAIPGLIGCLASAILAIGGRDAYEHGDIGTPAHASDDACVTARSSLESPTGNGAPPPSELDTPEPLETLLGLDHDPMLWRTIVRTWAQGLDSSCPGSRGWQSHGPAAVQNHARHRRDSPHLDVPIGTCETGVFTLDIARQGPHALVAGTTGSGKSVALLVWCLALATRNPPSRVNFVFMDFKGGATFQGLADLPHCVGNVCDLDLAHAARALLALERELRRREQLVASQGCSSLAELDNPPPALVIVIDEFHAIRSLLPDYLERLTRVTSLGRSLGMHLIACTQNPLGQVSAEMKANMRLHLCLRVNDAMQSRELLDSPVAQAISPSCPGGAYLYDGEALQSLRCTTPGDSRRLIRHIATAGLFLSPTPTPMLFTPPLPEHLDRMPDNLAVADHGNGSMQTERPDRVIIGIKDDGVVWHPASIDVSLGNIAIIGRPRSGKSRLLDVLCEQSRMIGIHVTWWAVGADGARREQRFAALRPSQGPARELIVVDDADELADPLSTDPYADRFRRALQSPDVTVAFAAGSLRHIRVPQDAPTRVVFPTGDRVHDLGLGIPAPVLACMQQRDFTTAGRAVVLDGPSARPVQCLRYQVKCLRYQSPHDDDISLGQTS</sequence>
<dbReference type="InterPro" id="IPR002543">
    <property type="entry name" value="FtsK_dom"/>
</dbReference>
<dbReference type="PROSITE" id="PS50901">
    <property type="entry name" value="FTSK"/>
    <property type="match status" value="1"/>
</dbReference>
<dbReference type="AlphaFoldDB" id="M4RCA5"/>
<gene>
    <name evidence="6" type="ORF">D805_0854</name>
</gene>
<dbReference type="Gene3D" id="3.40.50.300">
    <property type="entry name" value="P-loop containing nucleotide triphosphate hydrolases"/>
    <property type="match status" value="1"/>
</dbReference>
<dbReference type="GO" id="GO:0005524">
    <property type="term" value="F:ATP binding"/>
    <property type="evidence" value="ECO:0007669"/>
    <property type="project" value="UniProtKB-UniRule"/>
</dbReference>
<evidence type="ECO:0000313" key="6">
    <source>
        <dbReference type="EMBL" id="AGH41121.1"/>
    </source>
</evidence>
<protein>
    <recommendedName>
        <fullName evidence="5">FtsK domain-containing protein</fullName>
    </recommendedName>
</protein>
<dbReference type="PANTHER" id="PTHR22683">
    <property type="entry name" value="SPORULATION PROTEIN RELATED"/>
    <property type="match status" value="1"/>
</dbReference>
<feature type="domain" description="FtsK" evidence="5">
    <location>
        <begin position="144"/>
        <end position="328"/>
    </location>
</feature>
<evidence type="ECO:0000256" key="4">
    <source>
        <dbReference type="SAM" id="MobiDB-lite"/>
    </source>
</evidence>
<name>M4RCA5_9BIFI</name>
<dbReference type="GO" id="GO:0003677">
    <property type="term" value="F:DNA binding"/>
    <property type="evidence" value="ECO:0007669"/>
    <property type="project" value="InterPro"/>
</dbReference>
<evidence type="ECO:0000313" key="7">
    <source>
        <dbReference type="Proteomes" id="UP000011835"/>
    </source>
</evidence>
<dbReference type="HOGENOM" id="CLU_031357_0_0_11"/>
<dbReference type="InterPro" id="IPR027417">
    <property type="entry name" value="P-loop_NTPase"/>
</dbReference>
<reference evidence="6 7" key="1">
    <citation type="journal article" date="2013" name="Genome Announc.">
        <title>Complete Genome Sequence of the Probiotic Bifidobacterium thermophilum Strain RBL67.</title>
        <authorList>
            <person name="Jans C."/>
            <person name="Lacroix C."/>
            <person name="Follador R."/>
            <person name="Stevens M.J."/>
        </authorList>
    </citation>
    <scope>NUCLEOTIDE SEQUENCE [LARGE SCALE GENOMIC DNA]</scope>
    <source>
        <strain evidence="6 7">RBL67</strain>
    </source>
</reference>
<dbReference type="SUPFAM" id="SSF52540">
    <property type="entry name" value="P-loop containing nucleoside triphosphate hydrolases"/>
    <property type="match status" value="2"/>
</dbReference>
<feature type="binding site" evidence="3">
    <location>
        <begin position="163"/>
        <end position="170"/>
    </location>
    <ligand>
        <name>ATP</name>
        <dbReference type="ChEBI" id="CHEBI:30616"/>
    </ligand>
</feature>
<dbReference type="SMART" id="SM00382">
    <property type="entry name" value="AAA"/>
    <property type="match status" value="2"/>
</dbReference>
<dbReference type="PANTHER" id="PTHR22683:SF1">
    <property type="entry name" value="TYPE VII SECRETION SYSTEM PROTEIN ESSC"/>
    <property type="match status" value="1"/>
</dbReference>